<organism evidence="3 4">
    <name type="scientific">Legionella worsleiensis</name>
    <dbReference type="NCBI Taxonomy" id="45076"/>
    <lineage>
        <taxon>Bacteria</taxon>
        <taxon>Pseudomonadati</taxon>
        <taxon>Pseudomonadota</taxon>
        <taxon>Gammaproteobacteria</taxon>
        <taxon>Legionellales</taxon>
        <taxon>Legionellaceae</taxon>
        <taxon>Legionella</taxon>
    </lineage>
</organism>
<accession>A0A0W1A6A7</accession>
<reference evidence="3 4" key="1">
    <citation type="submission" date="2015-11" db="EMBL/GenBank/DDBJ databases">
        <title>Genomic analysis of 38 Legionella species identifies large and diverse effector repertoires.</title>
        <authorList>
            <person name="Burstein D."/>
            <person name="Amaro F."/>
            <person name="Zusman T."/>
            <person name="Lifshitz Z."/>
            <person name="Cohen O."/>
            <person name="Gilbert J.A."/>
            <person name="Pupko T."/>
            <person name="Shuman H.A."/>
            <person name="Segal G."/>
        </authorList>
    </citation>
    <scope>NUCLEOTIDE SEQUENCE [LARGE SCALE GENOMIC DNA]</scope>
    <source>
        <strain evidence="3 4">ATCC 49508</strain>
    </source>
</reference>
<evidence type="ECO:0000313" key="3">
    <source>
        <dbReference type="EMBL" id="KTD76898.1"/>
    </source>
</evidence>
<comment type="caution">
    <text evidence="3">The sequence shown here is derived from an EMBL/GenBank/DDBJ whole genome shotgun (WGS) entry which is preliminary data.</text>
</comment>
<dbReference type="PANTHER" id="PTHR46268">
    <property type="entry name" value="STRESS RESPONSE PROTEIN NHAX"/>
    <property type="match status" value="1"/>
</dbReference>
<feature type="domain" description="UspA" evidence="2">
    <location>
        <begin position="4"/>
        <end position="142"/>
    </location>
</feature>
<dbReference type="PATRIC" id="fig|45076.6.peg.2326"/>
<keyword evidence="4" id="KW-1185">Reference proteome</keyword>
<feature type="domain" description="UspA" evidence="2">
    <location>
        <begin position="149"/>
        <end position="288"/>
    </location>
</feature>
<dbReference type="RefSeq" id="WP_058493885.1">
    <property type="nucleotide sequence ID" value="NZ_CBCRUR010000022.1"/>
</dbReference>
<dbReference type="InterPro" id="IPR006015">
    <property type="entry name" value="Universal_stress_UspA"/>
</dbReference>
<dbReference type="InterPro" id="IPR006016">
    <property type="entry name" value="UspA"/>
</dbReference>
<sequence>MKLNNILIASDFSKHAEWALQRTLDLAKPHNTKVHFIHVITPPLSSIVTFSDTEQNPDFFSEKKDLEDKILNKLKENHYDSFANISVILGRPSDEVVRYAEEHDCELIVLGAHGAYYINDYVLGTTSGSIIRQSHTPVLLVKKEPDFTYNKILIATDLSESNKDMVRMAFQCFPNATFQLLYIVDIYYRQLEASRHPDSTLTNTPHPKMQAIIEKLELFLDECDVDKSKFTKKVIGGYYADAIIEQANNWNADLLIFGTQGKSGLHYLLMGSVAKRIIYLSSVDMLVFSPRNQVS</sequence>
<gene>
    <name evidence="3" type="ORF">Lwor_2123</name>
</gene>
<dbReference type="OrthoDB" id="9792500at2"/>
<comment type="similarity">
    <text evidence="1">Belongs to the universal stress protein A family.</text>
</comment>
<dbReference type="InterPro" id="IPR014729">
    <property type="entry name" value="Rossmann-like_a/b/a_fold"/>
</dbReference>
<dbReference type="PRINTS" id="PR01438">
    <property type="entry name" value="UNVRSLSTRESS"/>
</dbReference>
<name>A0A0W1A6A7_9GAMM</name>
<evidence type="ECO:0000256" key="1">
    <source>
        <dbReference type="ARBA" id="ARBA00008791"/>
    </source>
</evidence>
<dbReference type="CDD" id="cd00293">
    <property type="entry name" value="USP-like"/>
    <property type="match status" value="2"/>
</dbReference>
<dbReference type="Pfam" id="PF00582">
    <property type="entry name" value="Usp"/>
    <property type="match status" value="2"/>
</dbReference>
<dbReference type="EMBL" id="LNZC01000027">
    <property type="protein sequence ID" value="KTD76898.1"/>
    <property type="molecule type" value="Genomic_DNA"/>
</dbReference>
<dbReference type="AlphaFoldDB" id="A0A0W1A6A7"/>
<dbReference type="STRING" id="45076.Lwor_2123"/>
<proteinExistence type="inferred from homology"/>
<evidence type="ECO:0000313" key="4">
    <source>
        <dbReference type="Proteomes" id="UP000054662"/>
    </source>
</evidence>
<dbReference type="PANTHER" id="PTHR46268:SF6">
    <property type="entry name" value="UNIVERSAL STRESS PROTEIN UP12"/>
    <property type="match status" value="1"/>
</dbReference>
<evidence type="ECO:0000259" key="2">
    <source>
        <dbReference type="Pfam" id="PF00582"/>
    </source>
</evidence>
<dbReference type="SUPFAM" id="SSF52402">
    <property type="entry name" value="Adenine nucleotide alpha hydrolases-like"/>
    <property type="match status" value="2"/>
</dbReference>
<dbReference type="Gene3D" id="3.40.50.620">
    <property type="entry name" value="HUPs"/>
    <property type="match status" value="2"/>
</dbReference>
<dbReference type="Proteomes" id="UP000054662">
    <property type="component" value="Unassembled WGS sequence"/>
</dbReference>
<protein>
    <submittedName>
        <fullName evidence="3">Universal stress family protein</fullName>
    </submittedName>
</protein>